<gene>
    <name evidence="2" type="ORF">L8U60_09015</name>
</gene>
<protein>
    <submittedName>
        <fullName evidence="2">YPDG domain-containing protein</fullName>
    </submittedName>
</protein>
<dbReference type="NCBIfam" id="NF038186">
    <property type="entry name" value="YPDG_rpt"/>
    <property type="match status" value="1"/>
</dbReference>
<dbReference type="AlphaFoldDB" id="A0A9X3RL11"/>
<organism evidence="2 3">
    <name type="scientific">Corynebacterium meitnerae</name>
    <dbReference type="NCBI Taxonomy" id="2913498"/>
    <lineage>
        <taxon>Bacteria</taxon>
        <taxon>Bacillati</taxon>
        <taxon>Actinomycetota</taxon>
        <taxon>Actinomycetes</taxon>
        <taxon>Mycobacteriales</taxon>
        <taxon>Corynebacteriaceae</taxon>
        <taxon>Corynebacterium</taxon>
    </lineage>
</organism>
<keyword evidence="1" id="KW-0812">Transmembrane</keyword>
<comment type="caution">
    <text evidence="2">The sequence shown here is derived from an EMBL/GenBank/DDBJ whole genome shotgun (WGS) entry which is preliminary data.</text>
</comment>
<sequence>MLKGSTWWRDSVFSVRSSEDNRVIRPGKNKTTLTVAYAGDAQRILSNPRMTFTLRNSSSEDLEYSLTDAAQSVVGTGTIGPGETAEVVYEDSGTYEPAIGQKQEWKFDLQSVGGGKFAYWSTPIGADVAVEGRVEPWPMEDEQCRHYIPQGNNLAYPRGMFADGKPHDPSLKLWHSDYSYSENRDRVISDADRKRIEGKLYSRLGAKGPEDPIEGAEVSIGHASYSKRDGQHAHTLMLPYGFVPAGSPDDEKPEAVYLKLVAQPRPETKNSKYEIYREPFTLRRVEGTSGKSLASHAEYVGKLWLSKVNAQFLPTETYPGKVVAVDTAESPEELASRWFPNDTRIELSTDSKNSVVKNWDLRIFEGSLILTIPEDATPGTVKFNVDFAYADGSVDKNVPVELIIMDPVEYGEVTAKPGASVTLKPKIGADREGIRYFLAEGQALQGWKVDLNKDGTLNVTVADKARDGDRKAIEVNLIYPNGEIGTAHAVVNVRDKSFWWWVIPLLVLGGIGAFIIDMLNRVPFVPHR</sequence>
<feature type="transmembrane region" description="Helical" evidence="1">
    <location>
        <begin position="498"/>
        <end position="519"/>
    </location>
</feature>
<keyword evidence="1" id="KW-1133">Transmembrane helix</keyword>
<dbReference type="EMBL" id="JAKMUS010000015">
    <property type="protein sequence ID" value="MCZ9294622.1"/>
    <property type="molecule type" value="Genomic_DNA"/>
</dbReference>
<accession>A0A9X3RL11</accession>
<evidence type="ECO:0000313" key="3">
    <source>
        <dbReference type="Proteomes" id="UP001146468"/>
    </source>
</evidence>
<keyword evidence="3" id="KW-1185">Reference proteome</keyword>
<dbReference type="Proteomes" id="UP001146468">
    <property type="component" value="Unassembled WGS sequence"/>
</dbReference>
<keyword evidence="1" id="KW-0472">Membrane</keyword>
<dbReference type="RefSeq" id="WP_269966039.1">
    <property type="nucleotide sequence ID" value="NZ_JAKMUS010000015.1"/>
</dbReference>
<evidence type="ECO:0000313" key="2">
    <source>
        <dbReference type="EMBL" id="MCZ9294622.1"/>
    </source>
</evidence>
<name>A0A9X3RL11_9CORY</name>
<reference evidence="2" key="1">
    <citation type="submission" date="2022-02" db="EMBL/GenBank/DDBJ databases">
        <title>Corynebacterium sp. from urogenital microbiome.</title>
        <authorList>
            <person name="Cappelli E.A."/>
            <person name="Ribeiro T.G."/>
            <person name="Peixe L."/>
        </authorList>
    </citation>
    <scope>NUCLEOTIDE SEQUENCE</scope>
    <source>
        <strain evidence="2">C8Ua_172</strain>
    </source>
</reference>
<proteinExistence type="predicted"/>
<evidence type="ECO:0000256" key="1">
    <source>
        <dbReference type="SAM" id="Phobius"/>
    </source>
</evidence>